<keyword evidence="4" id="KW-0732">Signal</keyword>
<dbReference type="PANTHER" id="PTHR10030:SF37">
    <property type="entry name" value="ALPHA-L-FUCOSIDASE-RELATED"/>
    <property type="match status" value="1"/>
</dbReference>
<dbReference type="InterPro" id="IPR000933">
    <property type="entry name" value="Glyco_hydro_29"/>
</dbReference>
<dbReference type="GO" id="GO:0016139">
    <property type="term" value="P:glycoside catabolic process"/>
    <property type="evidence" value="ECO:0007669"/>
    <property type="project" value="TreeGrafter"/>
</dbReference>
<sequence>MAELLSKRAYEESIARTRDQRMEWWREARYGMFVHFGLYSQIGRQEWAMSVENWDIKEYEKLADTFLPEPGAPRKWAELAKKAGMKYMVLTTRHHEGFSLWDSKVNPYNSVNYGCKRDIVREFVDACHEYGLKVGFYSSLMDWHHPDGWRCAFDTEARRRFTQYIKELNRELMTNYGKIDILWYDVSAPMESWEGWDSLELNQMVRELQPDIIINNRSKLEEDFSTPEEQITAGAKDWEACMTFNGISWGYVDSVQAAPYSYNAQGILRMLCQVASGGGNLLLNIGPAPDGSVPPEAVEPLTQVGQWLSENGAAVYGKKLPTPCHGTPSAICSTTYDGEKLYLWAKITPPNGEIVLGGFDTPLKSVRKLADGSPVEFTQKGHRIVLKADAPDPIANVTVYELTFDGEIRHEHCSDYPQLHGGYQHFVK</sequence>
<evidence type="ECO:0000256" key="5">
    <source>
        <dbReference type="ARBA" id="ARBA00022801"/>
    </source>
</evidence>
<gene>
    <name evidence="9" type="ORF">IAB51_05110</name>
</gene>
<keyword evidence="6" id="KW-0326">Glycosidase</keyword>
<dbReference type="InterPro" id="IPR017853">
    <property type="entry name" value="GH"/>
</dbReference>
<dbReference type="EC" id="3.2.1.51" evidence="3"/>
<comment type="similarity">
    <text evidence="2">Belongs to the glycosyl hydrolase 29 family.</text>
</comment>
<reference evidence="9" key="1">
    <citation type="submission" date="2020-10" db="EMBL/GenBank/DDBJ databases">
        <authorList>
            <person name="Gilroy R."/>
        </authorList>
    </citation>
    <scope>NUCLEOTIDE SEQUENCE</scope>
    <source>
        <strain evidence="9">CHK199-13235</strain>
    </source>
</reference>
<dbReference type="GO" id="GO:0006004">
    <property type="term" value="P:fucose metabolic process"/>
    <property type="evidence" value="ECO:0007669"/>
    <property type="project" value="InterPro"/>
</dbReference>
<evidence type="ECO:0000256" key="3">
    <source>
        <dbReference type="ARBA" id="ARBA00012662"/>
    </source>
</evidence>
<evidence type="ECO:0000256" key="6">
    <source>
        <dbReference type="ARBA" id="ARBA00023295"/>
    </source>
</evidence>
<organism evidence="9 10">
    <name type="scientific">Candidatus Merdivicinus excrementipullorum</name>
    <dbReference type="NCBI Taxonomy" id="2840867"/>
    <lineage>
        <taxon>Bacteria</taxon>
        <taxon>Bacillati</taxon>
        <taxon>Bacillota</taxon>
        <taxon>Clostridia</taxon>
        <taxon>Eubacteriales</taxon>
        <taxon>Oscillospiraceae</taxon>
        <taxon>Oscillospiraceae incertae sedis</taxon>
        <taxon>Candidatus Merdivicinus</taxon>
    </lineage>
</organism>
<dbReference type="Pfam" id="PF01120">
    <property type="entry name" value="Alpha_L_fucos"/>
    <property type="match status" value="1"/>
</dbReference>
<dbReference type="Gene3D" id="3.20.20.80">
    <property type="entry name" value="Glycosidases"/>
    <property type="match status" value="1"/>
</dbReference>
<feature type="site" description="May be important for catalysis" evidence="7">
    <location>
        <position position="241"/>
    </location>
</feature>
<dbReference type="InterPro" id="IPR057739">
    <property type="entry name" value="Glyco_hydro_29_N"/>
</dbReference>
<dbReference type="PANTHER" id="PTHR10030">
    <property type="entry name" value="ALPHA-L-FUCOSIDASE"/>
    <property type="match status" value="1"/>
</dbReference>
<reference evidence="9" key="2">
    <citation type="journal article" date="2021" name="PeerJ">
        <title>Extensive microbial diversity within the chicken gut microbiome revealed by metagenomics and culture.</title>
        <authorList>
            <person name="Gilroy R."/>
            <person name="Ravi A."/>
            <person name="Getino M."/>
            <person name="Pursley I."/>
            <person name="Horton D.L."/>
            <person name="Alikhan N.F."/>
            <person name="Baker D."/>
            <person name="Gharbi K."/>
            <person name="Hall N."/>
            <person name="Watson M."/>
            <person name="Adriaenssens E.M."/>
            <person name="Foster-Nyarko E."/>
            <person name="Jarju S."/>
            <person name="Secka A."/>
            <person name="Antonio M."/>
            <person name="Oren A."/>
            <person name="Chaudhuri R.R."/>
            <person name="La Ragione R."/>
            <person name="Hildebrand F."/>
            <person name="Pallen M.J."/>
        </authorList>
    </citation>
    <scope>NUCLEOTIDE SEQUENCE</scope>
    <source>
        <strain evidence="9">CHK199-13235</strain>
    </source>
</reference>
<dbReference type="EMBL" id="DVJP01000036">
    <property type="protein sequence ID" value="HIS76174.1"/>
    <property type="molecule type" value="Genomic_DNA"/>
</dbReference>
<dbReference type="SMART" id="SM00812">
    <property type="entry name" value="Alpha_L_fucos"/>
    <property type="match status" value="1"/>
</dbReference>
<protein>
    <recommendedName>
        <fullName evidence="3">alpha-L-fucosidase</fullName>
        <ecNumber evidence="3">3.2.1.51</ecNumber>
    </recommendedName>
</protein>
<comment type="caution">
    <text evidence="9">The sequence shown here is derived from an EMBL/GenBank/DDBJ whole genome shotgun (WGS) entry which is preliminary data.</text>
</comment>
<name>A0A9D1FLZ2_9FIRM</name>
<evidence type="ECO:0000313" key="9">
    <source>
        <dbReference type="EMBL" id="HIS76174.1"/>
    </source>
</evidence>
<keyword evidence="5" id="KW-0378">Hydrolase</keyword>
<dbReference type="PRINTS" id="PR00741">
    <property type="entry name" value="GLHYDRLASE29"/>
</dbReference>
<feature type="domain" description="Glycoside hydrolase family 29 N-terminal" evidence="8">
    <location>
        <begin position="6"/>
        <end position="312"/>
    </location>
</feature>
<evidence type="ECO:0000256" key="2">
    <source>
        <dbReference type="ARBA" id="ARBA00007951"/>
    </source>
</evidence>
<dbReference type="SUPFAM" id="SSF51445">
    <property type="entry name" value="(Trans)glycosidases"/>
    <property type="match status" value="1"/>
</dbReference>
<evidence type="ECO:0000313" key="10">
    <source>
        <dbReference type="Proteomes" id="UP000824002"/>
    </source>
</evidence>
<proteinExistence type="inferred from homology"/>
<evidence type="ECO:0000259" key="8">
    <source>
        <dbReference type="Pfam" id="PF01120"/>
    </source>
</evidence>
<dbReference type="GO" id="GO:0004560">
    <property type="term" value="F:alpha-L-fucosidase activity"/>
    <property type="evidence" value="ECO:0007669"/>
    <property type="project" value="InterPro"/>
</dbReference>
<dbReference type="Proteomes" id="UP000824002">
    <property type="component" value="Unassembled WGS sequence"/>
</dbReference>
<dbReference type="PIRSF" id="PIRSF001092">
    <property type="entry name" value="Alpha-L-fucosidase"/>
    <property type="match status" value="1"/>
</dbReference>
<comment type="function">
    <text evidence="1">Alpha-L-fucosidase is responsible for hydrolyzing the alpha-1,6-linked fucose joined to the reducing-end N-acetylglucosamine of the carbohydrate moieties of glycoproteins.</text>
</comment>
<dbReference type="AlphaFoldDB" id="A0A9D1FLZ2"/>
<evidence type="ECO:0000256" key="7">
    <source>
        <dbReference type="PIRSR" id="PIRSR001092-1"/>
    </source>
</evidence>
<dbReference type="GO" id="GO:0005764">
    <property type="term" value="C:lysosome"/>
    <property type="evidence" value="ECO:0007669"/>
    <property type="project" value="TreeGrafter"/>
</dbReference>
<accession>A0A9D1FLZ2</accession>
<evidence type="ECO:0000256" key="4">
    <source>
        <dbReference type="ARBA" id="ARBA00022729"/>
    </source>
</evidence>
<evidence type="ECO:0000256" key="1">
    <source>
        <dbReference type="ARBA" id="ARBA00004071"/>
    </source>
</evidence>
<dbReference type="InterPro" id="IPR016286">
    <property type="entry name" value="FUC_metazoa-typ"/>
</dbReference>